<gene>
    <name evidence="1" type="ORF">BIT28_07365</name>
</gene>
<evidence type="ECO:0000313" key="1">
    <source>
        <dbReference type="EMBL" id="OLQ72986.1"/>
    </source>
</evidence>
<dbReference type="Proteomes" id="UP000186905">
    <property type="component" value="Unassembled WGS sequence"/>
</dbReference>
<proteinExistence type="predicted"/>
<name>A0A1Q9GF48_9GAMM</name>
<dbReference type="Gene3D" id="3.30.70.2540">
    <property type="entry name" value="CRISPR-associated endoribonuclease Cas6/Csy4"/>
    <property type="match status" value="1"/>
</dbReference>
<dbReference type="NCBIfam" id="TIGR02563">
    <property type="entry name" value="cas_Csy4"/>
    <property type="match status" value="1"/>
</dbReference>
<dbReference type="Pfam" id="PF09618">
    <property type="entry name" value="Cas_Csy4"/>
    <property type="match status" value="1"/>
</dbReference>
<dbReference type="AlphaFoldDB" id="A0A1Q9GF48"/>
<dbReference type="GO" id="GO:0043571">
    <property type="term" value="P:maintenance of CRISPR repeat elements"/>
    <property type="evidence" value="ECO:0007669"/>
    <property type="project" value="InterPro"/>
</dbReference>
<accession>A0A1Q9GF48</accession>
<dbReference type="OrthoDB" id="6104063at2"/>
<reference evidence="1 2" key="1">
    <citation type="submission" date="2016-09" db="EMBL/GenBank/DDBJ databases">
        <title>Photobacterium proteolyticum sp. nov. a protease producing bacterium isolated from ocean sediments of Laizhou Bay.</title>
        <authorList>
            <person name="Li Y."/>
        </authorList>
    </citation>
    <scope>NUCLEOTIDE SEQUENCE [LARGE SCALE GENOMIC DNA]</scope>
    <source>
        <strain evidence="1 2">13-12</strain>
    </source>
</reference>
<dbReference type="InterPro" id="IPR042564">
    <property type="entry name" value="CRISPR-Cas6/Csy4_sf"/>
</dbReference>
<protein>
    <submittedName>
        <fullName evidence="1">Type I-F CRISPR-associated endoribonuclease Cas6/Csy4</fullName>
    </submittedName>
</protein>
<keyword evidence="2" id="KW-1185">Reference proteome</keyword>
<comment type="caution">
    <text evidence="1">The sequence shown here is derived from an EMBL/GenBank/DDBJ whole genome shotgun (WGS) entry which is preliminary data.</text>
</comment>
<dbReference type="STRING" id="1903952.BIT28_07365"/>
<dbReference type="GO" id="GO:0004519">
    <property type="term" value="F:endonuclease activity"/>
    <property type="evidence" value="ECO:0007669"/>
    <property type="project" value="InterPro"/>
</dbReference>
<organism evidence="1 2">
    <name type="scientific">Photobacterium proteolyticum</name>
    <dbReference type="NCBI Taxonomy" id="1903952"/>
    <lineage>
        <taxon>Bacteria</taxon>
        <taxon>Pseudomonadati</taxon>
        <taxon>Pseudomonadota</taxon>
        <taxon>Gammaproteobacteria</taxon>
        <taxon>Vibrionales</taxon>
        <taxon>Vibrionaceae</taxon>
        <taxon>Photobacterium</taxon>
    </lineage>
</organism>
<dbReference type="EMBL" id="MJIL01000090">
    <property type="protein sequence ID" value="OLQ72986.1"/>
    <property type="molecule type" value="Genomic_DNA"/>
</dbReference>
<evidence type="ECO:0000313" key="2">
    <source>
        <dbReference type="Proteomes" id="UP000186905"/>
    </source>
</evidence>
<sequence>MAWFYKTIRFLPERRNNEALVSKCLRVLHSFNYEYETRNIGVSFPMWCEQTIGNQLTFVSMDRMQLDYLLRWHSYFDEMVRLGYFAVSNTQEVPESINYVAFERNCSIDRLTPVGHAKKLKRLKERAEARGEVFEPKKYYSRTSISVDGHYHSIENVSNKKFRLNIVRVETPERATTGYFSSYGLANSENNYQTVPEI</sequence>
<dbReference type="RefSeq" id="WP_075767003.1">
    <property type="nucleotide sequence ID" value="NZ_MJIL01000090.1"/>
</dbReference>
<dbReference type="InterPro" id="IPR013396">
    <property type="entry name" value="CRISPR-assoc_prot_Csy4"/>
</dbReference>